<dbReference type="GeneID" id="92097958"/>
<gene>
    <name evidence="1" type="ORF">PG994_013486</name>
</gene>
<reference evidence="1 2" key="1">
    <citation type="submission" date="2023-01" db="EMBL/GenBank/DDBJ databases">
        <title>Analysis of 21 Apiospora genomes using comparative genomics revels a genus with tremendous synthesis potential of carbohydrate active enzymes and secondary metabolites.</title>
        <authorList>
            <person name="Sorensen T."/>
        </authorList>
    </citation>
    <scope>NUCLEOTIDE SEQUENCE [LARGE SCALE GENOMIC DNA]</scope>
    <source>
        <strain evidence="1 2">CBS 135458</strain>
    </source>
</reference>
<protein>
    <submittedName>
        <fullName evidence="1">Uncharacterized protein</fullName>
    </submittedName>
</protein>
<evidence type="ECO:0000313" key="2">
    <source>
        <dbReference type="Proteomes" id="UP001480595"/>
    </source>
</evidence>
<organism evidence="1 2">
    <name type="scientific">Apiospora phragmitis</name>
    <dbReference type="NCBI Taxonomy" id="2905665"/>
    <lineage>
        <taxon>Eukaryota</taxon>
        <taxon>Fungi</taxon>
        <taxon>Dikarya</taxon>
        <taxon>Ascomycota</taxon>
        <taxon>Pezizomycotina</taxon>
        <taxon>Sordariomycetes</taxon>
        <taxon>Xylariomycetidae</taxon>
        <taxon>Amphisphaeriales</taxon>
        <taxon>Apiosporaceae</taxon>
        <taxon>Apiospora</taxon>
    </lineage>
</organism>
<dbReference type="RefSeq" id="XP_066709856.1">
    <property type="nucleotide sequence ID" value="XM_066864895.1"/>
</dbReference>
<sequence length="91" mass="10280">MWQETTLPWEIVKASLERTGSLVFSRIWSYVAGIWGGRSHLREPGHRAADGSHQQPVMVATKETRLTRQTVQEQDEDAIDRAVLNGIAVHD</sequence>
<evidence type="ECO:0000313" key="1">
    <source>
        <dbReference type="EMBL" id="KAK8043003.1"/>
    </source>
</evidence>
<accession>A0ABR1T8R8</accession>
<keyword evidence="2" id="KW-1185">Reference proteome</keyword>
<dbReference type="Proteomes" id="UP001480595">
    <property type="component" value="Unassembled WGS sequence"/>
</dbReference>
<dbReference type="EMBL" id="JAQQWL010000013">
    <property type="protein sequence ID" value="KAK8043003.1"/>
    <property type="molecule type" value="Genomic_DNA"/>
</dbReference>
<name>A0ABR1T8R8_9PEZI</name>
<proteinExistence type="predicted"/>
<comment type="caution">
    <text evidence="1">The sequence shown here is derived from an EMBL/GenBank/DDBJ whole genome shotgun (WGS) entry which is preliminary data.</text>
</comment>